<dbReference type="InterPro" id="IPR002902">
    <property type="entry name" value="GNK2"/>
</dbReference>
<dbReference type="GO" id="GO:0004674">
    <property type="term" value="F:protein serine/threonine kinase activity"/>
    <property type="evidence" value="ECO:0007669"/>
    <property type="project" value="UniProtKB-KW"/>
</dbReference>
<organism evidence="19 20">
    <name type="scientific">Acacia crassicarpa</name>
    <name type="common">northern wattle</name>
    <dbReference type="NCBI Taxonomy" id="499986"/>
    <lineage>
        <taxon>Eukaryota</taxon>
        <taxon>Viridiplantae</taxon>
        <taxon>Streptophyta</taxon>
        <taxon>Embryophyta</taxon>
        <taxon>Tracheophyta</taxon>
        <taxon>Spermatophyta</taxon>
        <taxon>Magnoliopsida</taxon>
        <taxon>eudicotyledons</taxon>
        <taxon>Gunneridae</taxon>
        <taxon>Pentapetalae</taxon>
        <taxon>rosids</taxon>
        <taxon>fabids</taxon>
        <taxon>Fabales</taxon>
        <taxon>Fabaceae</taxon>
        <taxon>Caesalpinioideae</taxon>
        <taxon>mimosoid clade</taxon>
        <taxon>Acacieae</taxon>
        <taxon>Acacia</taxon>
    </lineage>
</organism>
<evidence type="ECO:0000256" key="5">
    <source>
        <dbReference type="ARBA" id="ARBA00022729"/>
    </source>
</evidence>
<evidence type="ECO:0000256" key="16">
    <source>
        <dbReference type="SAM" id="SignalP"/>
    </source>
</evidence>
<evidence type="ECO:0000256" key="1">
    <source>
        <dbReference type="ARBA" id="ARBA00004167"/>
    </source>
</evidence>
<dbReference type="Proteomes" id="UP001293593">
    <property type="component" value="Unassembled WGS sequence"/>
</dbReference>
<keyword evidence="11 15" id="KW-0472">Membrane</keyword>
<dbReference type="InterPro" id="IPR000719">
    <property type="entry name" value="Prot_kinase_dom"/>
</dbReference>
<dbReference type="Gene3D" id="3.30.430.20">
    <property type="entry name" value="Gnk2 domain, C-X8-C-X2-C motif"/>
    <property type="match status" value="4"/>
</dbReference>
<dbReference type="FunFam" id="3.30.200.20:FF:000727">
    <property type="entry name" value="Cysteine-rich RLK (RECEPTOR-like protein kinase) 23"/>
    <property type="match status" value="1"/>
</dbReference>
<keyword evidence="3" id="KW-0808">Transferase</keyword>
<dbReference type="Pfam" id="PF00069">
    <property type="entry name" value="Pkinase"/>
    <property type="match status" value="1"/>
</dbReference>
<feature type="binding site" evidence="14">
    <location>
        <position position="648"/>
    </location>
    <ligand>
        <name>ATP</name>
        <dbReference type="ChEBI" id="CHEBI:30616"/>
    </ligand>
</feature>
<evidence type="ECO:0000256" key="10">
    <source>
        <dbReference type="ARBA" id="ARBA00022989"/>
    </source>
</evidence>
<evidence type="ECO:0000256" key="7">
    <source>
        <dbReference type="ARBA" id="ARBA00022741"/>
    </source>
</evidence>
<proteinExistence type="predicted"/>
<name>A0AAE1M9M8_9FABA</name>
<keyword evidence="8" id="KW-0418">Kinase</keyword>
<dbReference type="GO" id="GO:0005886">
    <property type="term" value="C:plasma membrane"/>
    <property type="evidence" value="ECO:0007669"/>
    <property type="project" value="TreeGrafter"/>
</dbReference>
<protein>
    <recommendedName>
        <fullName evidence="21">Cysteine-rich receptor-like protein kinase</fullName>
    </recommendedName>
</protein>
<dbReference type="FunFam" id="3.30.430.20:FF:000003">
    <property type="entry name" value="Cysteine-rich RLK (RECEPTOR-like protein kinase) 10"/>
    <property type="match status" value="1"/>
</dbReference>
<dbReference type="Gene3D" id="1.10.510.10">
    <property type="entry name" value="Transferase(Phosphotransferase) domain 1"/>
    <property type="match status" value="1"/>
</dbReference>
<evidence type="ECO:0000256" key="8">
    <source>
        <dbReference type="ARBA" id="ARBA00022777"/>
    </source>
</evidence>
<keyword evidence="20" id="KW-1185">Reference proteome</keyword>
<dbReference type="SUPFAM" id="SSF56112">
    <property type="entry name" value="Protein kinase-like (PK-like)"/>
    <property type="match status" value="1"/>
</dbReference>
<keyword evidence="4 15" id="KW-0812">Transmembrane</keyword>
<reference evidence="19" key="1">
    <citation type="submission" date="2023-10" db="EMBL/GenBank/DDBJ databases">
        <title>Chromosome-level genome of the transformable northern wattle, Acacia crassicarpa.</title>
        <authorList>
            <person name="Massaro I."/>
            <person name="Sinha N.R."/>
            <person name="Poethig S."/>
            <person name="Leichty A.R."/>
        </authorList>
    </citation>
    <scope>NUCLEOTIDE SEQUENCE</scope>
    <source>
        <strain evidence="19">Acra3RX</strain>
        <tissue evidence="19">Leaf</tissue>
    </source>
</reference>
<dbReference type="Pfam" id="PF01657">
    <property type="entry name" value="Stress-antifung"/>
    <property type="match status" value="4"/>
</dbReference>
<evidence type="ECO:0008006" key="21">
    <source>
        <dbReference type="Google" id="ProtNLM"/>
    </source>
</evidence>
<gene>
    <name evidence="19" type="ORF">QN277_005317</name>
</gene>
<dbReference type="PANTHER" id="PTHR27002:SF1108">
    <property type="entry name" value="CYSTEINE-RICH RECEPTOR-KINASE-LIKE PROTEIN"/>
    <property type="match status" value="1"/>
</dbReference>
<evidence type="ECO:0000256" key="11">
    <source>
        <dbReference type="ARBA" id="ARBA00023136"/>
    </source>
</evidence>
<evidence type="ECO:0000256" key="15">
    <source>
        <dbReference type="SAM" id="Phobius"/>
    </source>
</evidence>
<feature type="transmembrane region" description="Helical" evidence="15">
    <location>
        <begin position="558"/>
        <end position="579"/>
    </location>
</feature>
<feature type="domain" description="Gnk2-homologous" evidence="18">
    <location>
        <begin position="174"/>
        <end position="280"/>
    </location>
</feature>
<keyword evidence="5 16" id="KW-0732">Signal</keyword>
<evidence type="ECO:0000259" key="18">
    <source>
        <dbReference type="PROSITE" id="PS51473"/>
    </source>
</evidence>
<evidence type="ECO:0000256" key="2">
    <source>
        <dbReference type="ARBA" id="ARBA00022527"/>
    </source>
</evidence>
<dbReference type="Gene3D" id="3.30.200.20">
    <property type="entry name" value="Phosphorylase Kinase, domain 1"/>
    <property type="match status" value="1"/>
</dbReference>
<keyword evidence="6" id="KW-0677">Repeat</keyword>
<dbReference type="FunFam" id="1.10.510.10:FF:000129">
    <property type="entry name" value="cysteine-rich receptor-like protein kinase 10"/>
    <property type="match status" value="1"/>
</dbReference>
<dbReference type="GO" id="GO:0005524">
    <property type="term" value="F:ATP binding"/>
    <property type="evidence" value="ECO:0007669"/>
    <property type="project" value="UniProtKB-UniRule"/>
</dbReference>
<feature type="domain" description="Gnk2-homologous" evidence="18">
    <location>
        <begin position="300"/>
        <end position="405"/>
    </location>
</feature>
<evidence type="ECO:0000256" key="12">
    <source>
        <dbReference type="ARBA" id="ARBA00023170"/>
    </source>
</evidence>
<comment type="caution">
    <text evidence="19">The sequence shown here is derived from an EMBL/GenBank/DDBJ whole genome shotgun (WGS) entry which is preliminary data.</text>
</comment>
<evidence type="ECO:0000259" key="17">
    <source>
        <dbReference type="PROSITE" id="PS50011"/>
    </source>
</evidence>
<feature type="signal peptide" evidence="16">
    <location>
        <begin position="1"/>
        <end position="24"/>
    </location>
</feature>
<evidence type="ECO:0000256" key="4">
    <source>
        <dbReference type="ARBA" id="ARBA00022692"/>
    </source>
</evidence>
<evidence type="ECO:0000256" key="13">
    <source>
        <dbReference type="ARBA" id="ARBA00023180"/>
    </source>
</evidence>
<evidence type="ECO:0000313" key="19">
    <source>
        <dbReference type="EMBL" id="KAK4258922.1"/>
    </source>
</evidence>
<feature type="domain" description="Gnk2-homologous" evidence="18">
    <location>
        <begin position="411"/>
        <end position="522"/>
    </location>
</feature>
<dbReference type="PANTHER" id="PTHR27002">
    <property type="entry name" value="RECEPTOR-LIKE SERINE/THREONINE-PROTEIN KINASE SD1-8"/>
    <property type="match status" value="1"/>
</dbReference>
<feature type="chain" id="PRO_5042017218" description="Cysteine-rich receptor-like protein kinase" evidence="16">
    <location>
        <begin position="25"/>
        <end position="948"/>
    </location>
</feature>
<dbReference type="AlphaFoldDB" id="A0AAE1M9M8"/>
<dbReference type="PROSITE" id="PS51473">
    <property type="entry name" value="GNK2"/>
    <property type="match status" value="4"/>
</dbReference>
<dbReference type="GO" id="GO:0042742">
    <property type="term" value="P:defense response to bacterium"/>
    <property type="evidence" value="ECO:0007669"/>
    <property type="project" value="TreeGrafter"/>
</dbReference>
<evidence type="ECO:0000256" key="14">
    <source>
        <dbReference type="PROSITE-ProRule" id="PRU10141"/>
    </source>
</evidence>
<keyword evidence="2" id="KW-0723">Serine/threonine-protein kinase</keyword>
<dbReference type="PROSITE" id="PS00108">
    <property type="entry name" value="PROTEIN_KINASE_ST"/>
    <property type="match status" value="1"/>
</dbReference>
<dbReference type="PROSITE" id="PS00107">
    <property type="entry name" value="PROTEIN_KINASE_ATP"/>
    <property type="match status" value="1"/>
</dbReference>
<evidence type="ECO:0000256" key="3">
    <source>
        <dbReference type="ARBA" id="ARBA00022679"/>
    </source>
</evidence>
<dbReference type="SMART" id="SM00220">
    <property type="entry name" value="S_TKc"/>
    <property type="match status" value="1"/>
</dbReference>
<keyword evidence="13" id="KW-0325">Glycoprotein</keyword>
<keyword evidence="12" id="KW-0675">Receptor</keyword>
<dbReference type="InterPro" id="IPR011009">
    <property type="entry name" value="Kinase-like_dom_sf"/>
</dbReference>
<keyword evidence="7 14" id="KW-0547">Nucleotide-binding</keyword>
<dbReference type="GO" id="GO:0009751">
    <property type="term" value="P:response to salicylic acid"/>
    <property type="evidence" value="ECO:0007669"/>
    <property type="project" value="UniProtKB-ARBA"/>
</dbReference>
<dbReference type="CDD" id="cd14066">
    <property type="entry name" value="STKc_IRAK"/>
    <property type="match status" value="1"/>
</dbReference>
<keyword evidence="10 15" id="KW-1133">Transmembrane helix</keyword>
<evidence type="ECO:0000313" key="20">
    <source>
        <dbReference type="Proteomes" id="UP001293593"/>
    </source>
</evidence>
<dbReference type="EMBL" id="JAWXYG010000011">
    <property type="protein sequence ID" value="KAK4258922.1"/>
    <property type="molecule type" value="Genomic_DNA"/>
</dbReference>
<accession>A0AAE1M9M8</accession>
<evidence type="ECO:0000256" key="6">
    <source>
        <dbReference type="ARBA" id="ARBA00022737"/>
    </source>
</evidence>
<evidence type="ECO:0000256" key="9">
    <source>
        <dbReference type="ARBA" id="ARBA00022840"/>
    </source>
</evidence>
<dbReference type="InterPro" id="IPR008271">
    <property type="entry name" value="Ser/Thr_kinase_AS"/>
</dbReference>
<feature type="domain" description="Protein kinase" evidence="17">
    <location>
        <begin position="620"/>
        <end position="910"/>
    </location>
</feature>
<comment type="subcellular location">
    <subcellularLocation>
        <location evidence="1">Membrane</location>
        <topology evidence="1">Single-pass membrane protein</topology>
    </subcellularLocation>
</comment>
<keyword evidence="9 14" id="KW-0067">ATP-binding</keyword>
<dbReference type="InterPro" id="IPR038408">
    <property type="entry name" value="GNK2_sf"/>
</dbReference>
<dbReference type="PROSITE" id="PS50011">
    <property type="entry name" value="PROTEIN_KINASE_DOM"/>
    <property type="match status" value="1"/>
</dbReference>
<dbReference type="CDD" id="cd23509">
    <property type="entry name" value="Gnk2-like"/>
    <property type="match status" value="4"/>
</dbReference>
<feature type="domain" description="Gnk2-homologous" evidence="18">
    <location>
        <begin position="29"/>
        <end position="137"/>
    </location>
</feature>
<sequence length="948" mass="105740">MDMPFLKLVVSYFVLLTSFNVASSQVDIPAYYDHNCTNNNFTSESPYLFNLYSLLMSLYSKATATDTTAKFYNDIVGTPNMNDTVYGEYMCRGDVPMEVCRDCVQDATSRIASECPYIREAIIWYDQCSVRYSDRYFFSTLHQLPIVDSFLRDTGSGGTGGYCDRGGLTLLSGGGGGGCGKKSETIPTGVSESEYIELSQTLNYAVVEAKTSTKRFATKEAKLTIGGSRYALVQCTPDLSPQLCSECLYGLIDRIPINYTGSSGRILNPSCNWRSEGYQFYYKGNQPPSDFTVSESPSLAVGWNCSTTKANYTTNDPYLNNLGNLFEHLSKSSNITNNKGFYSTMVGNKSNTVYGLFMCRGDVSLQLCSECVSKGIKRLNNTCSSSKEAIIWYDMCMLRYSNRSFFSTLDTQPMITSSGVELLQIQKEGFIRLLVNTLSDLMTATTNSTPIGVKNFATKTVFSPSEFRTLYTLAQCTPNLTNQNCKKCLNDAQHQITSCCLGTISGKVMNPSCNLRFELYRFYNNYNLSAVSVPPAYPPNNSGVSVITGKNENNSRTLIIAVSLSIVSITLFCFSIYYWKRKKNQLNHKAILEKNFGSVGATLESLQFNFATIESATDKFSIENRIGKGGFGEVYMGVLSDGSKIAVKRLSENSSQGLIEFKNEVILIAKLQHRNLVALLGFCLKDQEKILVYEYVPNKSLDYLLFGSQKSRELNWPERYKIIEGIARGIHYLHEHSRLKVIHRDLKPSNILLDGEMNPKISDFGMARMVGINETRGSTNRIVGTLGYMSPEYLKFGLFSEKSDVFSFGVIVLEIISGKNIHSDSESHESQYGGGLLSDAWKHWRGENLIAILDSNLREETGSHSEIMRCIQIGLLCVQGNPQVRPSMNKVVKYLSNDSMKLPIPHEPAFFLHSQMEGAETNRAMEAQLANQDQNSINEISESVSFPR</sequence>
<dbReference type="InterPro" id="IPR017441">
    <property type="entry name" value="Protein_kinase_ATP_BS"/>
</dbReference>